<gene>
    <name evidence="2" type="ORF">JRO89_XS02G0161600</name>
</gene>
<dbReference type="InterPro" id="IPR056789">
    <property type="entry name" value="LRR_R13L1-DRL21"/>
</dbReference>
<protein>
    <recommendedName>
        <fullName evidence="1">R13L1/DRL21-like LRR repeat region domain-containing protein</fullName>
    </recommendedName>
</protein>
<comment type="caution">
    <text evidence="2">The sequence shown here is derived from an EMBL/GenBank/DDBJ whole genome shotgun (WGS) entry which is preliminary data.</text>
</comment>
<reference evidence="2 3" key="1">
    <citation type="submission" date="2021-02" db="EMBL/GenBank/DDBJ databases">
        <title>Plant Genome Project.</title>
        <authorList>
            <person name="Zhang R.-G."/>
        </authorList>
    </citation>
    <scope>NUCLEOTIDE SEQUENCE [LARGE SCALE GENOMIC DNA]</scope>
    <source>
        <tissue evidence="2">Leaves</tissue>
    </source>
</reference>
<feature type="domain" description="R13L1/DRL21-like LRR repeat region" evidence="1">
    <location>
        <begin position="9"/>
        <end position="78"/>
    </location>
</feature>
<dbReference type="EMBL" id="JAFEMO010000002">
    <property type="protein sequence ID" value="KAH7575605.1"/>
    <property type="molecule type" value="Genomic_DNA"/>
</dbReference>
<dbReference type="SUPFAM" id="SSF52047">
    <property type="entry name" value="RNI-like"/>
    <property type="match status" value="1"/>
</dbReference>
<dbReference type="InterPro" id="IPR032675">
    <property type="entry name" value="LRR_dom_sf"/>
</dbReference>
<evidence type="ECO:0000313" key="2">
    <source>
        <dbReference type="EMBL" id="KAH7575605.1"/>
    </source>
</evidence>
<evidence type="ECO:0000313" key="3">
    <source>
        <dbReference type="Proteomes" id="UP000827721"/>
    </source>
</evidence>
<dbReference type="Pfam" id="PF25019">
    <property type="entry name" value="LRR_R13L1-DRL21"/>
    <property type="match status" value="1"/>
</dbReference>
<proteinExistence type="predicted"/>
<name>A0ABQ8IGE8_9ROSI</name>
<dbReference type="PANTHER" id="PTHR47186:SF3">
    <property type="entry name" value="OS09G0267800 PROTEIN"/>
    <property type="match status" value="1"/>
</dbReference>
<evidence type="ECO:0000259" key="1">
    <source>
        <dbReference type="Pfam" id="PF25019"/>
    </source>
</evidence>
<accession>A0ABQ8IGE8</accession>
<dbReference type="Gene3D" id="3.80.10.10">
    <property type="entry name" value="Ribonuclease Inhibitor"/>
    <property type="match status" value="1"/>
</dbReference>
<organism evidence="2 3">
    <name type="scientific">Xanthoceras sorbifolium</name>
    <dbReference type="NCBI Taxonomy" id="99658"/>
    <lineage>
        <taxon>Eukaryota</taxon>
        <taxon>Viridiplantae</taxon>
        <taxon>Streptophyta</taxon>
        <taxon>Embryophyta</taxon>
        <taxon>Tracheophyta</taxon>
        <taxon>Spermatophyta</taxon>
        <taxon>Magnoliopsida</taxon>
        <taxon>eudicotyledons</taxon>
        <taxon>Gunneridae</taxon>
        <taxon>Pentapetalae</taxon>
        <taxon>rosids</taxon>
        <taxon>malvids</taxon>
        <taxon>Sapindales</taxon>
        <taxon>Sapindaceae</taxon>
        <taxon>Xanthoceroideae</taxon>
        <taxon>Xanthoceras</taxon>
    </lineage>
</organism>
<dbReference type="Proteomes" id="UP000827721">
    <property type="component" value="Unassembled WGS sequence"/>
</dbReference>
<keyword evidence="3" id="KW-1185">Reference proteome</keyword>
<dbReference type="PANTHER" id="PTHR47186">
    <property type="entry name" value="LEUCINE-RICH REPEAT-CONTAINING PROTEIN 57"/>
    <property type="match status" value="1"/>
</dbReference>
<sequence length="219" mass="24851">MGFGFSWSDSMNNEAILKALQPHPTLKYLAITEYSGNTVFPDWMVSLINLRMIQFNECINCENFPPLGKLSSLESIVFPRMLKVKRMGIVGFVIGREGDDHVTIMPSLHLLEINSCPKLKVLPKQLLQRAALTYLVIEGCPILSERYRKRTGENWTDISHIPVIKIDGEMGFEEFCATAYELFEQDGKTVIVIEELASVSSKSFAVAQQLQKKRMQKSF</sequence>